<evidence type="ECO:0000259" key="4">
    <source>
        <dbReference type="PROSITE" id="PS51118"/>
    </source>
</evidence>
<accession>A0AAE9I015</accession>
<dbReference type="Proteomes" id="UP000318943">
    <property type="component" value="Unassembled WGS sequence"/>
</dbReference>
<dbReference type="InterPro" id="IPR002577">
    <property type="entry name" value="HTH_HxlR"/>
</dbReference>
<dbReference type="PROSITE" id="PS51118">
    <property type="entry name" value="HTH_HXLR"/>
    <property type="match status" value="1"/>
</dbReference>
<organism evidence="6 8">
    <name type="scientific">Cupriavidus campinensis</name>
    <dbReference type="NCBI Taxonomy" id="151783"/>
    <lineage>
        <taxon>Bacteria</taxon>
        <taxon>Pseudomonadati</taxon>
        <taxon>Pseudomonadota</taxon>
        <taxon>Betaproteobacteria</taxon>
        <taxon>Burkholderiales</taxon>
        <taxon>Burkholderiaceae</taxon>
        <taxon>Cupriavidus</taxon>
    </lineage>
</organism>
<name>A0AAE9I015_9BURK</name>
<gene>
    <name evidence="5" type="ORF">FGG12_20715</name>
    <name evidence="6" type="ORF">M5D45_15120</name>
</gene>
<keyword evidence="3" id="KW-0804">Transcription</keyword>
<evidence type="ECO:0000256" key="2">
    <source>
        <dbReference type="ARBA" id="ARBA00023125"/>
    </source>
</evidence>
<evidence type="ECO:0000256" key="3">
    <source>
        <dbReference type="ARBA" id="ARBA00023163"/>
    </source>
</evidence>
<protein>
    <submittedName>
        <fullName evidence="6">Helix-turn-helix transcriptional regulator</fullName>
    </submittedName>
</protein>
<dbReference type="GO" id="GO:0003677">
    <property type="term" value="F:DNA binding"/>
    <property type="evidence" value="ECO:0007669"/>
    <property type="project" value="UniProtKB-KW"/>
</dbReference>
<evidence type="ECO:0000313" key="5">
    <source>
        <dbReference type="EMBL" id="TSP10880.1"/>
    </source>
</evidence>
<dbReference type="EMBL" id="CP097330">
    <property type="protein sequence ID" value="URF03815.1"/>
    <property type="molecule type" value="Genomic_DNA"/>
</dbReference>
<reference evidence="6" key="3">
    <citation type="submission" date="2022-05" db="EMBL/GenBank/DDBJ databases">
        <authorList>
            <person name="Kunte H.-J."/>
        </authorList>
    </citation>
    <scope>NUCLEOTIDE SEQUENCE</scope>
    <source>
        <strain evidence="6">G5</strain>
    </source>
</reference>
<evidence type="ECO:0000313" key="8">
    <source>
        <dbReference type="Proteomes" id="UP001056132"/>
    </source>
</evidence>
<evidence type="ECO:0000313" key="6">
    <source>
        <dbReference type="EMBL" id="URF03815.1"/>
    </source>
</evidence>
<reference evidence="6" key="2">
    <citation type="journal article" date="2022" name="Microbiol. Resour. Announc.">
        <title>Genome Sequence of Cupriavidus campinensis Strain G5, a Member of a Bacterial Consortium Capable of Polyethylene Degradation.</title>
        <authorList>
            <person name="Schneider B."/>
            <person name="Pfeiffer F."/>
            <person name="Dyall-Smith M."/>
            <person name="Kunte H.J."/>
        </authorList>
    </citation>
    <scope>NUCLEOTIDE SEQUENCE</scope>
    <source>
        <strain evidence="6">G5</strain>
    </source>
</reference>
<dbReference type="PANTHER" id="PTHR33204">
    <property type="entry name" value="TRANSCRIPTIONAL REGULATOR, MARR FAMILY"/>
    <property type="match status" value="1"/>
</dbReference>
<dbReference type="Gene3D" id="1.10.10.10">
    <property type="entry name" value="Winged helix-like DNA-binding domain superfamily/Winged helix DNA-binding domain"/>
    <property type="match status" value="1"/>
</dbReference>
<keyword evidence="7" id="KW-1185">Reference proteome</keyword>
<sequence>MAPTDFSNMPCPVARSMAMLGERWAILLMREAYYGSTRFDEFERHLGIAPNILSARLKTLVSHGLLEKSPAPGGARHIYTLTQMGRDFFPVYVALKHWAERWLADEKGPPTIFEDKRDGGEIVAGSLTRPDGSTITVDDLRVLPGPGAGRYIRARFGNADDNVEAGAGTEAIDHE</sequence>
<reference evidence="5 7" key="1">
    <citation type="submission" date="2019-05" db="EMBL/GenBank/DDBJ databases">
        <title>Whole genome sequence analysis of Cupriavidus campinensis S14E4C strain.</title>
        <authorList>
            <person name="Abbaszade G."/>
            <person name="Szabo A."/>
            <person name="Toumi M."/>
            <person name="Toth E."/>
        </authorList>
    </citation>
    <scope>NUCLEOTIDE SEQUENCE [LARGE SCALE GENOMIC DNA]</scope>
    <source>
        <strain evidence="5 7">S14E4C</strain>
    </source>
</reference>
<dbReference type="EMBL" id="VCIZ01000013">
    <property type="protein sequence ID" value="TSP10880.1"/>
    <property type="molecule type" value="Genomic_DNA"/>
</dbReference>
<dbReference type="RefSeq" id="WP_144200466.1">
    <property type="nucleotide sequence ID" value="NZ_CP097330.1"/>
</dbReference>
<proteinExistence type="predicted"/>
<dbReference type="InterPro" id="IPR036388">
    <property type="entry name" value="WH-like_DNA-bd_sf"/>
</dbReference>
<evidence type="ECO:0000256" key="1">
    <source>
        <dbReference type="ARBA" id="ARBA00023015"/>
    </source>
</evidence>
<keyword evidence="1" id="KW-0805">Transcription regulation</keyword>
<feature type="domain" description="HTH hxlR-type" evidence="4">
    <location>
        <begin position="11"/>
        <end position="107"/>
    </location>
</feature>
<evidence type="ECO:0000313" key="7">
    <source>
        <dbReference type="Proteomes" id="UP000318943"/>
    </source>
</evidence>
<dbReference type="AlphaFoldDB" id="A0AAE9I015"/>
<dbReference type="KEGG" id="ccam:M5D45_15120"/>
<dbReference type="Proteomes" id="UP001056132">
    <property type="component" value="Chromosome 1"/>
</dbReference>
<keyword evidence="2" id="KW-0238">DNA-binding</keyword>
<dbReference type="Pfam" id="PF01638">
    <property type="entry name" value="HxlR"/>
    <property type="match status" value="1"/>
</dbReference>
<dbReference type="SUPFAM" id="SSF46785">
    <property type="entry name" value="Winged helix' DNA-binding domain"/>
    <property type="match status" value="1"/>
</dbReference>
<dbReference type="PANTHER" id="PTHR33204:SF18">
    <property type="entry name" value="TRANSCRIPTIONAL REGULATORY PROTEIN"/>
    <property type="match status" value="1"/>
</dbReference>
<dbReference type="InterPro" id="IPR036390">
    <property type="entry name" value="WH_DNA-bd_sf"/>
</dbReference>